<evidence type="ECO:0000313" key="1">
    <source>
        <dbReference type="EMBL" id="EPT03328.1"/>
    </source>
</evidence>
<dbReference type="Proteomes" id="UP000015241">
    <property type="component" value="Unassembled WGS sequence"/>
</dbReference>
<gene>
    <name evidence="1" type="ORF">FOMPIDRAFT_53911</name>
</gene>
<reference evidence="1 2" key="1">
    <citation type="journal article" date="2012" name="Science">
        <title>The Paleozoic origin of enzymatic lignin decomposition reconstructed from 31 fungal genomes.</title>
        <authorList>
            <person name="Floudas D."/>
            <person name="Binder M."/>
            <person name="Riley R."/>
            <person name="Barry K."/>
            <person name="Blanchette R.A."/>
            <person name="Henrissat B."/>
            <person name="Martinez A.T."/>
            <person name="Otillar R."/>
            <person name="Spatafora J.W."/>
            <person name="Yadav J.S."/>
            <person name="Aerts A."/>
            <person name="Benoit I."/>
            <person name="Boyd A."/>
            <person name="Carlson A."/>
            <person name="Copeland A."/>
            <person name="Coutinho P.M."/>
            <person name="de Vries R.P."/>
            <person name="Ferreira P."/>
            <person name="Findley K."/>
            <person name="Foster B."/>
            <person name="Gaskell J."/>
            <person name="Glotzer D."/>
            <person name="Gorecki P."/>
            <person name="Heitman J."/>
            <person name="Hesse C."/>
            <person name="Hori C."/>
            <person name="Igarashi K."/>
            <person name="Jurgens J.A."/>
            <person name="Kallen N."/>
            <person name="Kersten P."/>
            <person name="Kohler A."/>
            <person name="Kuees U."/>
            <person name="Kumar T.K.A."/>
            <person name="Kuo A."/>
            <person name="LaButti K."/>
            <person name="Larrondo L.F."/>
            <person name="Lindquist E."/>
            <person name="Ling A."/>
            <person name="Lombard V."/>
            <person name="Lucas S."/>
            <person name="Lundell T."/>
            <person name="Martin R."/>
            <person name="McLaughlin D.J."/>
            <person name="Morgenstern I."/>
            <person name="Morin E."/>
            <person name="Murat C."/>
            <person name="Nagy L.G."/>
            <person name="Nolan M."/>
            <person name="Ohm R.A."/>
            <person name="Patyshakuliyeva A."/>
            <person name="Rokas A."/>
            <person name="Ruiz-Duenas F.J."/>
            <person name="Sabat G."/>
            <person name="Salamov A."/>
            <person name="Samejima M."/>
            <person name="Schmutz J."/>
            <person name="Slot J.C."/>
            <person name="St John F."/>
            <person name="Stenlid J."/>
            <person name="Sun H."/>
            <person name="Sun S."/>
            <person name="Syed K."/>
            <person name="Tsang A."/>
            <person name="Wiebenga A."/>
            <person name="Young D."/>
            <person name="Pisabarro A."/>
            <person name="Eastwood D.C."/>
            <person name="Martin F."/>
            <person name="Cullen D."/>
            <person name="Grigoriev I.V."/>
            <person name="Hibbett D.S."/>
        </authorList>
    </citation>
    <scope>NUCLEOTIDE SEQUENCE</scope>
    <source>
        <strain evidence="2">FP-58527</strain>
    </source>
</reference>
<dbReference type="GO" id="GO:0016491">
    <property type="term" value="F:oxidoreductase activity"/>
    <property type="evidence" value="ECO:0007669"/>
    <property type="project" value="InterPro"/>
</dbReference>
<dbReference type="EMBL" id="KE504130">
    <property type="protein sequence ID" value="EPT03328.1"/>
    <property type="molecule type" value="Genomic_DNA"/>
</dbReference>
<dbReference type="AlphaFoldDB" id="S8EGB2"/>
<dbReference type="PANTHER" id="PTHR32100">
    <property type="entry name" value="OMEGA-6 FATTY ACID DESATURASE, CHLOROPLASTIC"/>
    <property type="match status" value="1"/>
</dbReference>
<keyword evidence="2" id="KW-1185">Reference proteome</keyword>
<organism evidence="1 2">
    <name type="scientific">Fomitopsis schrenkii</name>
    <name type="common">Brown rot fungus</name>
    <dbReference type="NCBI Taxonomy" id="2126942"/>
    <lineage>
        <taxon>Eukaryota</taxon>
        <taxon>Fungi</taxon>
        <taxon>Dikarya</taxon>
        <taxon>Basidiomycota</taxon>
        <taxon>Agaricomycotina</taxon>
        <taxon>Agaricomycetes</taxon>
        <taxon>Polyporales</taxon>
        <taxon>Fomitopsis</taxon>
    </lineage>
</organism>
<dbReference type="InParanoid" id="S8EGB2"/>
<proteinExistence type="predicted"/>
<dbReference type="HOGENOM" id="CLU_150406_0_0_1"/>
<evidence type="ECO:0008006" key="3">
    <source>
        <dbReference type="Google" id="ProtNLM"/>
    </source>
</evidence>
<sequence>THIQHSNPTIPYYKGRWTFLRGALATVDLPTMFVWVGRFLWHAIAHDHVAHHFFVGVPFYNLPEMTEARKPSIGAHYCYDSTPTVCALWRSITRCKFVESAGDVVFFKNLRGEAAREFVDAVNVDSSNGADGGKGIYRTWGGGS</sequence>
<dbReference type="STRING" id="743788.S8EGB2"/>
<dbReference type="InterPro" id="IPR012171">
    <property type="entry name" value="Fatty_acid_desaturase"/>
</dbReference>
<protein>
    <recommendedName>
        <fullName evidence="3">Fatty acid desaturase domain-containing protein</fullName>
    </recommendedName>
</protein>
<dbReference type="OrthoDB" id="1461976at2759"/>
<feature type="non-terminal residue" evidence="1">
    <location>
        <position position="1"/>
    </location>
</feature>
<name>S8EGB2_FOMSC</name>
<dbReference type="eggNOG" id="ENOG502QQNB">
    <property type="taxonomic scope" value="Eukaryota"/>
</dbReference>
<evidence type="ECO:0000313" key="2">
    <source>
        <dbReference type="Proteomes" id="UP000015241"/>
    </source>
</evidence>
<accession>S8EGB2</accession>